<evidence type="ECO:0000256" key="2">
    <source>
        <dbReference type="ARBA" id="ARBA00023043"/>
    </source>
</evidence>
<dbReference type="InterPro" id="IPR036770">
    <property type="entry name" value="Ankyrin_rpt-contain_sf"/>
</dbReference>
<dbReference type="eggNOG" id="KOG4177">
    <property type="taxonomic scope" value="Eukaryota"/>
</dbReference>
<dbReference type="SMR" id="A2EUU0"/>
<dbReference type="VEuPathDB" id="TrichDB:TVAGG3_0192110"/>
<name>A2EUU0_TRIV3</name>
<dbReference type="PROSITE" id="PS50088">
    <property type="entry name" value="ANK_REPEAT"/>
    <property type="match status" value="6"/>
</dbReference>
<reference evidence="5" key="1">
    <citation type="submission" date="2006-10" db="EMBL/GenBank/DDBJ databases">
        <authorList>
            <person name="Amadeo P."/>
            <person name="Zhao Q."/>
            <person name="Wortman J."/>
            <person name="Fraser-Liggett C."/>
            <person name="Carlton J."/>
        </authorList>
    </citation>
    <scope>NUCLEOTIDE SEQUENCE</scope>
    <source>
        <strain evidence="5">G3</strain>
    </source>
</reference>
<keyword evidence="6" id="KW-1185">Reference proteome</keyword>
<evidence type="ECO:0000259" key="4">
    <source>
        <dbReference type="Pfam" id="PF11929"/>
    </source>
</evidence>
<dbReference type="KEGG" id="tva:4761395"/>
<dbReference type="OrthoDB" id="19014at2759"/>
<dbReference type="EMBL" id="DS113501">
    <property type="protein sequence ID" value="EAY03549.1"/>
    <property type="molecule type" value="Genomic_DNA"/>
</dbReference>
<keyword evidence="2 3" id="KW-0040">ANK repeat</keyword>
<dbReference type="Pfam" id="PF13637">
    <property type="entry name" value="Ank_4"/>
    <property type="match status" value="1"/>
</dbReference>
<evidence type="ECO:0000313" key="6">
    <source>
        <dbReference type="Proteomes" id="UP000001542"/>
    </source>
</evidence>
<feature type="repeat" description="ANK" evidence="3">
    <location>
        <begin position="577"/>
        <end position="609"/>
    </location>
</feature>
<dbReference type="Pfam" id="PF11929">
    <property type="entry name" value="DUF3447"/>
    <property type="match status" value="1"/>
</dbReference>
<dbReference type="InterPro" id="IPR020683">
    <property type="entry name" value="DUF3447"/>
</dbReference>
<protein>
    <recommendedName>
        <fullName evidence="4">DUF3447 domain-containing protein</fullName>
    </recommendedName>
</protein>
<dbReference type="Gene3D" id="1.25.40.20">
    <property type="entry name" value="Ankyrin repeat-containing domain"/>
    <property type="match status" value="2"/>
</dbReference>
<dbReference type="SMART" id="SM00248">
    <property type="entry name" value="ANK"/>
    <property type="match status" value="9"/>
</dbReference>
<dbReference type="PROSITE" id="PS50297">
    <property type="entry name" value="ANK_REP_REGION"/>
    <property type="match status" value="5"/>
</dbReference>
<dbReference type="VEuPathDB" id="TrichDB:TVAG_042010"/>
<feature type="repeat" description="ANK" evidence="3">
    <location>
        <begin position="610"/>
        <end position="642"/>
    </location>
</feature>
<dbReference type="SUPFAM" id="SSF48403">
    <property type="entry name" value="Ankyrin repeat"/>
    <property type="match status" value="2"/>
</dbReference>
<feature type="repeat" description="ANK" evidence="3">
    <location>
        <begin position="544"/>
        <end position="576"/>
    </location>
</feature>
<dbReference type="Proteomes" id="UP000001542">
    <property type="component" value="Unassembled WGS sequence"/>
</dbReference>
<evidence type="ECO:0000313" key="5">
    <source>
        <dbReference type="EMBL" id="EAY03549.1"/>
    </source>
</evidence>
<dbReference type="InterPro" id="IPR002110">
    <property type="entry name" value="Ankyrin_rpt"/>
</dbReference>
<dbReference type="PANTHER" id="PTHR24198">
    <property type="entry name" value="ANKYRIN REPEAT AND PROTEIN KINASE DOMAIN-CONTAINING PROTEIN"/>
    <property type="match status" value="1"/>
</dbReference>
<feature type="repeat" description="ANK" evidence="3">
    <location>
        <begin position="412"/>
        <end position="444"/>
    </location>
</feature>
<gene>
    <name evidence="5" type="ORF">TVAG_042010</name>
</gene>
<organism evidence="5 6">
    <name type="scientific">Trichomonas vaginalis (strain ATCC PRA-98 / G3)</name>
    <dbReference type="NCBI Taxonomy" id="412133"/>
    <lineage>
        <taxon>Eukaryota</taxon>
        <taxon>Metamonada</taxon>
        <taxon>Parabasalia</taxon>
        <taxon>Trichomonadida</taxon>
        <taxon>Trichomonadidae</taxon>
        <taxon>Trichomonas</taxon>
    </lineage>
</organism>
<dbReference type="Pfam" id="PF12796">
    <property type="entry name" value="Ank_2"/>
    <property type="match status" value="2"/>
</dbReference>
<dbReference type="RefSeq" id="XP_001315772.1">
    <property type="nucleotide sequence ID" value="XM_001315737.1"/>
</dbReference>
<evidence type="ECO:0000256" key="1">
    <source>
        <dbReference type="ARBA" id="ARBA00022737"/>
    </source>
</evidence>
<feature type="repeat" description="ANK" evidence="3">
    <location>
        <begin position="379"/>
        <end position="411"/>
    </location>
</feature>
<keyword evidence="1" id="KW-0677">Repeat</keyword>
<proteinExistence type="predicted"/>
<dbReference type="AlphaFoldDB" id="A2EUU0"/>
<dbReference type="PANTHER" id="PTHR24198:SF165">
    <property type="entry name" value="ANKYRIN REPEAT-CONTAINING PROTEIN-RELATED"/>
    <property type="match status" value="1"/>
</dbReference>
<dbReference type="STRING" id="5722.A2EUU0"/>
<reference evidence="5" key="2">
    <citation type="journal article" date="2007" name="Science">
        <title>Draft genome sequence of the sexually transmitted pathogen Trichomonas vaginalis.</title>
        <authorList>
            <person name="Carlton J.M."/>
            <person name="Hirt R.P."/>
            <person name="Silva J.C."/>
            <person name="Delcher A.L."/>
            <person name="Schatz M."/>
            <person name="Zhao Q."/>
            <person name="Wortman J.R."/>
            <person name="Bidwell S.L."/>
            <person name="Alsmark U.C.M."/>
            <person name="Besteiro S."/>
            <person name="Sicheritz-Ponten T."/>
            <person name="Noel C.J."/>
            <person name="Dacks J.B."/>
            <person name="Foster P.G."/>
            <person name="Simillion C."/>
            <person name="Van de Peer Y."/>
            <person name="Miranda-Saavedra D."/>
            <person name="Barton G.J."/>
            <person name="Westrop G.D."/>
            <person name="Mueller S."/>
            <person name="Dessi D."/>
            <person name="Fiori P.L."/>
            <person name="Ren Q."/>
            <person name="Paulsen I."/>
            <person name="Zhang H."/>
            <person name="Bastida-Corcuera F.D."/>
            <person name="Simoes-Barbosa A."/>
            <person name="Brown M.T."/>
            <person name="Hayes R.D."/>
            <person name="Mukherjee M."/>
            <person name="Okumura C.Y."/>
            <person name="Schneider R."/>
            <person name="Smith A.J."/>
            <person name="Vanacova S."/>
            <person name="Villalvazo M."/>
            <person name="Haas B.J."/>
            <person name="Pertea M."/>
            <person name="Feldblyum T.V."/>
            <person name="Utterback T.R."/>
            <person name="Shu C.L."/>
            <person name="Osoegawa K."/>
            <person name="de Jong P.J."/>
            <person name="Hrdy I."/>
            <person name="Horvathova L."/>
            <person name="Zubacova Z."/>
            <person name="Dolezal P."/>
            <person name="Malik S.B."/>
            <person name="Logsdon J.M. Jr."/>
            <person name="Henze K."/>
            <person name="Gupta A."/>
            <person name="Wang C.C."/>
            <person name="Dunne R.L."/>
            <person name="Upcroft J.A."/>
            <person name="Upcroft P."/>
            <person name="White O."/>
            <person name="Salzberg S.L."/>
            <person name="Tang P."/>
            <person name="Chiu C.-H."/>
            <person name="Lee Y.-S."/>
            <person name="Embley T.M."/>
            <person name="Coombs G.H."/>
            <person name="Mottram J.C."/>
            <person name="Tachezy J."/>
            <person name="Fraser-Liggett C.M."/>
            <person name="Johnson P.J."/>
        </authorList>
    </citation>
    <scope>NUCLEOTIDE SEQUENCE [LARGE SCALE GENOMIC DNA]</scope>
    <source>
        <strain evidence="5">G3</strain>
    </source>
</reference>
<feature type="repeat" description="ANK" evidence="3">
    <location>
        <begin position="346"/>
        <end position="378"/>
    </location>
</feature>
<dbReference type="InParanoid" id="A2EUU0"/>
<accession>A2EUU0</accession>
<evidence type="ECO:0000256" key="3">
    <source>
        <dbReference type="PROSITE-ProRule" id="PRU00023"/>
    </source>
</evidence>
<feature type="domain" description="DUF3447" evidence="4">
    <location>
        <begin position="167"/>
        <end position="228"/>
    </location>
</feature>
<sequence>MDDSNLDFSDLILPSYSQSWYELEDALYHPDRISVEDFQNLISNFDEKQFPAIEIILICASSVIKSKIEKFAEFWSLLNIKPDKLNRYSYLYDYLTSKGLIEGESQQTFNEFSKNDIKTAIYNDDVSFLSVLSIQPNFGTIEDMLLVDYAAACGSFNCYFYLKSGQQKISKKTLMAALLGGNESIIGDVLDSGIKLEKDFIKFAVIRHHDTIVNWILNEYQFKLPLIESLEFLKNPSLVYIVFCLKSKLCDYKIFRNYAYSMIYKGCDIIMRLLVDFGNLEIPIKTEIFEYSVKKGFPDLTKSLIDKLDNKYDYADQFNVAAKENHLDVMKVLLPKIVQIDRYGDDGTNPLLNSCGNGNYEMFMFLIENGSDITLTDNDNRTSLSYAVSGKNLEIIKYLLESGININTADKNGKTPLMYAVKTKDFELVKYLISIGAEINHILDNGLSAVSLSITYSNSDIFFYLSKTCHANLDHILDKSYLISAALEAKLFDVASYLIDIGVDVNKCDKNGLYPIFKAITCNNIDIFKTLYETVDDIYVHAPKNMNILHSAVSQGNKEIVEFIISQDFPLNDKNESGETALYISVENGFYDITEMLLENGVDVNAKDYQGYTPLMAAVKRKDEETIILLMRYGSDVNIISKRGDTAFSLANDEYIESLIKGDWLRPCLLI</sequence>